<evidence type="ECO:0000256" key="4">
    <source>
        <dbReference type="SAM" id="MobiDB-lite"/>
    </source>
</evidence>
<evidence type="ECO:0000313" key="7">
    <source>
        <dbReference type="Proteomes" id="UP000327030"/>
    </source>
</evidence>
<dbReference type="Proteomes" id="UP000327030">
    <property type="component" value="Chromosome 1"/>
</dbReference>
<feature type="region of interest" description="Disordered" evidence="4">
    <location>
        <begin position="68"/>
        <end position="87"/>
    </location>
</feature>
<sequence>MGNNVDVLEVFKARKSLESQREFLNVQHSLGIIDADGVRNELELISKKEQAIRDRLVLNSHVTADGLPRSIAHHEPTPNNPKDYYSTKMPDGKKIKAVTYDGLMEKLFAYYTTGIRDYSIESVFNAALHEKEVTENPKANTLAKNRVDFKHYISKELASKDIRNVNDLILKQYTQEWVNREHPKQKAFFSYKGILNLIFDYAYAHKIIPTNPVEMIKNKPYMKSCDTRKAKPEDKILSPEEIDIIKDEIRYRMTKKKWGSYYINGYAALFAIETGVRVGELCALKWEDILATSIHIHAQQLSVKENGQKVYYYDTCTKNEKGISQDGREFPLTRKIKNLLLEIKDKQDALGIDSEFIFCNEDGDWIKKDAYETFLRRLCQSKGFHVTNNHALRMSLNSNVLLPMGISVADRAAMLGHSIQTNLQFYSFAKKDYLENVRDLLDSQDDSNEGTLREPLKIIPFSKKESPEALISQCF</sequence>
<dbReference type="InterPro" id="IPR010998">
    <property type="entry name" value="Integrase_recombinase_N"/>
</dbReference>
<dbReference type="InterPro" id="IPR002104">
    <property type="entry name" value="Integrase_catalytic"/>
</dbReference>
<keyword evidence="3" id="KW-0233">DNA recombination</keyword>
<keyword evidence="2" id="KW-0238">DNA-binding</keyword>
<evidence type="ECO:0000313" key="6">
    <source>
        <dbReference type="EMBL" id="QFJ53537.1"/>
    </source>
</evidence>
<organism evidence="6 7">
    <name type="scientific">Pseudobutyrivibrio xylanivorans</name>
    <dbReference type="NCBI Taxonomy" id="185007"/>
    <lineage>
        <taxon>Bacteria</taxon>
        <taxon>Bacillati</taxon>
        <taxon>Bacillota</taxon>
        <taxon>Clostridia</taxon>
        <taxon>Lachnospirales</taxon>
        <taxon>Lachnospiraceae</taxon>
        <taxon>Pseudobutyrivibrio</taxon>
    </lineage>
</organism>
<accession>A0A5P6VLU6</accession>
<reference evidence="7" key="1">
    <citation type="submission" date="2019-08" db="EMBL/GenBank/DDBJ databases">
        <title>Complete Genome Sequence of the Polysaccharide-Degrading Rumen Bacterium Pseudobutyrivibrio xylanivorans MA3014.</title>
        <authorList>
            <person name="Palevich N."/>
            <person name="Maclean P.H."/>
            <person name="Kelly W.J."/>
            <person name="Leahy S.C."/>
            <person name="Rakonjac J."/>
            <person name="Attwood G.T."/>
        </authorList>
    </citation>
    <scope>NUCLEOTIDE SEQUENCE [LARGE SCALE GENOMIC DNA]</scope>
    <source>
        <strain evidence="7">MA3014</strain>
    </source>
</reference>
<evidence type="ECO:0000256" key="3">
    <source>
        <dbReference type="ARBA" id="ARBA00023172"/>
    </source>
</evidence>
<gene>
    <name evidence="6" type="ORF">FXF36_00950</name>
</gene>
<dbReference type="InterPro" id="IPR050090">
    <property type="entry name" value="Tyrosine_recombinase_XerCD"/>
</dbReference>
<evidence type="ECO:0000256" key="1">
    <source>
        <dbReference type="ARBA" id="ARBA00008857"/>
    </source>
</evidence>
<dbReference type="OrthoDB" id="1899549at2"/>
<dbReference type="PROSITE" id="PS51898">
    <property type="entry name" value="TYR_RECOMBINASE"/>
    <property type="match status" value="1"/>
</dbReference>
<dbReference type="KEGG" id="pxv:FXF36_00950"/>
<dbReference type="Pfam" id="PF00589">
    <property type="entry name" value="Phage_integrase"/>
    <property type="match status" value="1"/>
</dbReference>
<dbReference type="Gene3D" id="1.10.150.130">
    <property type="match status" value="1"/>
</dbReference>
<dbReference type="PANTHER" id="PTHR30349:SF64">
    <property type="entry name" value="PROPHAGE INTEGRASE INTD-RELATED"/>
    <property type="match status" value="1"/>
</dbReference>
<dbReference type="InterPro" id="IPR011010">
    <property type="entry name" value="DNA_brk_join_enz"/>
</dbReference>
<comment type="similarity">
    <text evidence="1">Belongs to the 'phage' integrase family.</text>
</comment>
<dbReference type="GO" id="GO:0003677">
    <property type="term" value="F:DNA binding"/>
    <property type="evidence" value="ECO:0007669"/>
    <property type="project" value="UniProtKB-KW"/>
</dbReference>
<name>A0A5P6VLU6_PSEXY</name>
<protein>
    <submittedName>
        <fullName evidence="6">Tyrosine-type recombinase/integrase</fullName>
    </submittedName>
</protein>
<dbReference type="EMBL" id="CP043028">
    <property type="protein sequence ID" value="QFJ53537.1"/>
    <property type="molecule type" value="Genomic_DNA"/>
</dbReference>
<dbReference type="RefSeq" id="WP_151622041.1">
    <property type="nucleotide sequence ID" value="NZ_CP043028.1"/>
</dbReference>
<dbReference type="GO" id="GO:0006310">
    <property type="term" value="P:DNA recombination"/>
    <property type="evidence" value="ECO:0007669"/>
    <property type="project" value="UniProtKB-KW"/>
</dbReference>
<dbReference type="SUPFAM" id="SSF56349">
    <property type="entry name" value="DNA breaking-rejoining enzymes"/>
    <property type="match status" value="1"/>
</dbReference>
<dbReference type="PANTHER" id="PTHR30349">
    <property type="entry name" value="PHAGE INTEGRASE-RELATED"/>
    <property type="match status" value="1"/>
</dbReference>
<dbReference type="Gene3D" id="1.10.443.10">
    <property type="entry name" value="Intergrase catalytic core"/>
    <property type="match status" value="1"/>
</dbReference>
<evidence type="ECO:0000256" key="2">
    <source>
        <dbReference type="ARBA" id="ARBA00023125"/>
    </source>
</evidence>
<proteinExistence type="inferred from homology"/>
<feature type="domain" description="Tyr recombinase" evidence="5">
    <location>
        <begin position="232"/>
        <end position="439"/>
    </location>
</feature>
<evidence type="ECO:0000259" key="5">
    <source>
        <dbReference type="PROSITE" id="PS51898"/>
    </source>
</evidence>
<dbReference type="InterPro" id="IPR013762">
    <property type="entry name" value="Integrase-like_cat_sf"/>
</dbReference>
<dbReference type="GO" id="GO:0015074">
    <property type="term" value="P:DNA integration"/>
    <property type="evidence" value="ECO:0007669"/>
    <property type="project" value="InterPro"/>
</dbReference>
<dbReference type="AlphaFoldDB" id="A0A5P6VLU6"/>